<dbReference type="InterPro" id="IPR027417">
    <property type="entry name" value="P-loop_NTPase"/>
</dbReference>
<keyword evidence="7" id="KW-1185">Reference proteome</keyword>
<dbReference type="Gene3D" id="3.40.50.300">
    <property type="entry name" value="P-loop containing nucleotide triphosphate hydrolases"/>
    <property type="match status" value="1"/>
</dbReference>
<proteinExistence type="predicted"/>
<keyword evidence="2" id="KW-0378">Hydrolase</keyword>
<dbReference type="Pfam" id="PF02310">
    <property type="entry name" value="B12-binding"/>
    <property type="match status" value="1"/>
</dbReference>
<evidence type="ECO:0000259" key="5">
    <source>
        <dbReference type="PROSITE" id="PS51332"/>
    </source>
</evidence>
<evidence type="ECO:0000256" key="3">
    <source>
        <dbReference type="ARBA" id="ARBA00023134"/>
    </source>
</evidence>
<evidence type="ECO:0000313" key="6">
    <source>
        <dbReference type="EMBL" id="CAI2719332.1"/>
    </source>
</evidence>
<feature type="domain" description="B12-binding" evidence="5">
    <location>
        <begin position="7"/>
        <end position="141"/>
    </location>
</feature>
<dbReference type="InterPro" id="IPR006158">
    <property type="entry name" value="Cobalamin-bd"/>
</dbReference>
<name>A0ABM9HGB8_9BACT</name>
<keyword evidence="1" id="KW-0547">Nucleotide-binding</keyword>
<dbReference type="EMBL" id="OX336137">
    <property type="protein sequence ID" value="CAI2719332.1"/>
    <property type="molecule type" value="Genomic_DNA"/>
</dbReference>
<dbReference type="PANTHER" id="PTHR43087:SF1">
    <property type="entry name" value="LAO_AO TRANSPORT SYSTEM ATPASE"/>
    <property type="match status" value="1"/>
</dbReference>
<evidence type="ECO:0000256" key="2">
    <source>
        <dbReference type="ARBA" id="ARBA00022801"/>
    </source>
</evidence>
<evidence type="ECO:0000256" key="1">
    <source>
        <dbReference type="ARBA" id="ARBA00022741"/>
    </source>
</evidence>
<dbReference type="SUPFAM" id="SSF52242">
    <property type="entry name" value="Cobalamin (vitamin B12)-binding domain"/>
    <property type="match status" value="1"/>
</dbReference>
<keyword evidence="3" id="KW-0342">GTP-binding</keyword>
<dbReference type="RefSeq" id="WP_282012169.1">
    <property type="nucleotide sequence ID" value="NZ_OX336137.1"/>
</dbReference>
<dbReference type="SUPFAM" id="SSF52540">
    <property type="entry name" value="P-loop containing nucleoside triphosphate hydrolases"/>
    <property type="match status" value="1"/>
</dbReference>
<accession>A0ABM9HGB8</accession>
<dbReference type="Gene3D" id="3.40.50.280">
    <property type="entry name" value="Cobalamin-binding domain"/>
    <property type="match status" value="1"/>
</dbReference>
<dbReference type="Pfam" id="PF03308">
    <property type="entry name" value="MeaB"/>
    <property type="match status" value="1"/>
</dbReference>
<dbReference type="InterPro" id="IPR052040">
    <property type="entry name" value="GTPase/Isobutyryl-CoA_mutase"/>
</dbReference>
<keyword evidence="4" id="KW-0143">Chaperone</keyword>
<reference evidence="6 7" key="1">
    <citation type="submission" date="2022-09" db="EMBL/GenBank/DDBJ databases">
        <authorList>
            <person name="Kop L."/>
        </authorList>
    </citation>
    <scope>NUCLEOTIDE SEQUENCE [LARGE SCALE GENOMIC DNA]</scope>
    <source>
        <strain evidence="6 7">347</strain>
    </source>
</reference>
<sequence>MPLPRHKIRGFLGIKSNDGHDAPLLIVADALKQAGIEVILGGYDLTVDKFVNAIVQEGVQFAGISSYNGGHIPFFRAVRDRLQAAGHPHIHLIGGGGATFLEQDITLLEREAGIDKIFKSGEGGASAAFIQSRYNFSTVPERLDDLPERARSGDSAAVAQLLNVAEEKAWLQTLLDATSQLENGERVPASAERSDWRERIRYFEDCLAALNTAANGVTVYGIAGRGGCGKSTLLDELLFRWFQDARNTHRRVAVLAIDPSSQSTGGALLADRIAYMYATDKNWVDTDRIFTRSVAARGYGEGLARALPDMIRIFKASGYDVFVETYGIGQPDAGIVDLVDKAVLVTTPDLGGPYQLMKEELLNRSGVFVVLNKSELPGARRAQSLLRSRVPERNLFATTATEHRNPGVDALYREVVESHDR</sequence>
<dbReference type="Proteomes" id="UP001157733">
    <property type="component" value="Chromosome"/>
</dbReference>
<dbReference type="PANTHER" id="PTHR43087">
    <property type="entry name" value="LYSINE/ARGININE/ORNITHINE TRANSPORT SYSTEM KINASE"/>
    <property type="match status" value="1"/>
</dbReference>
<evidence type="ECO:0000256" key="4">
    <source>
        <dbReference type="ARBA" id="ARBA00023186"/>
    </source>
</evidence>
<organism evidence="6 7">
    <name type="scientific">Nitrospina watsonii</name>
    <dbReference type="NCBI Taxonomy" id="1323948"/>
    <lineage>
        <taxon>Bacteria</taxon>
        <taxon>Pseudomonadati</taxon>
        <taxon>Nitrospinota/Tectimicrobiota group</taxon>
        <taxon>Nitrospinota</taxon>
        <taxon>Nitrospinia</taxon>
        <taxon>Nitrospinales</taxon>
        <taxon>Nitrospinaceae</taxon>
        <taxon>Nitrospina</taxon>
    </lineage>
</organism>
<gene>
    <name evidence="6" type="ORF">NSPWAT_2476</name>
</gene>
<dbReference type="PROSITE" id="PS51332">
    <property type="entry name" value="B12_BINDING"/>
    <property type="match status" value="1"/>
</dbReference>
<evidence type="ECO:0000313" key="7">
    <source>
        <dbReference type="Proteomes" id="UP001157733"/>
    </source>
</evidence>
<protein>
    <submittedName>
        <fullName evidence="6">Methylmalonyl-CoA mutase, cobalamin-binding subunit</fullName>
    </submittedName>
</protein>
<dbReference type="InterPro" id="IPR036724">
    <property type="entry name" value="Cobalamin-bd_sf"/>
</dbReference>